<feature type="region of interest" description="Disordered" evidence="4">
    <location>
        <begin position="50"/>
        <end position="92"/>
    </location>
</feature>
<sequence>MHIPRDKETNRHKGYAFAEYETEEIAQYAVKLFSGLVSIHKKTLRFSMSGQNKVASQDPNPNPNMPSLRRSPPSKRKHLEVSNSSPQLFTPCRSDAYLHSNASSYSQAGK</sequence>
<dbReference type="EMBL" id="KI394994">
    <property type="protein sequence ID" value="ERM99720.1"/>
    <property type="molecule type" value="Genomic_DNA"/>
</dbReference>
<dbReference type="OMA" id="YESKEIA"/>
<evidence type="ECO:0000256" key="4">
    <source>
        <dbReference type="SAM" id="MobiDB-lite"/>
    </source>
</evidence>
<evidence type="ECO:0000256" key="3">
    <source>
        <dbReference type="ARBA" id="ARBA00023242"/>
    </source>
</evidence>
<dbReference type="InterPro" id="IPR035979">
    <property type="entry name" value="RBD_domain_sf"/>
</dbReference>
<keyword evidence="7" id="KW-1185">Reference proteome</keyword>
<dbReference type="Pfam" id="PF00076">
    <property type="entry name" value="RRM_1"/>
    <property type="match status" value="1"/>
</dbReference>
<keyword evidence="2" id="KW-0694">RNA-binding</keyword>
<dbReference type="SUPFAM" id="SSF54928">
    <property type="entry name" value="RNA-binding domain, RBD"/>
    <property type="match status" value="1"/>
</dbReference>
<gene>
    <name evidence="6" type="ORF">AMTR_s00099p00096450</name>
</gene>
<proteinExistence type="predicted"/>
<evidence type="ECO:0000313" key="6">
    <source>
        <dbReference type="EMBL" id="ERM99720.1"/>
    </source>
</evidence>
<dbReference type="PANTHER" id="PTHR13798">
    <property type="entry name" value="RNA BINDING MOTIF RBM PROTEIN -RELATED"/>
    <property type="match status" value="1"/>
</dbReference>
<feature type="compositionally biased region" description="Polar residues" evidence="4">
    <location>
        <begin position="50"/>
        <end position="59"/>
    </location>
</feature>
<dbReference type="PANTHER" id="PTHR13798:SF11">
    <property type="entry name" value="RNA-BINDING PROTEIN 7-RELATED"/>
    <property type="match status" value="1"/>
</dbReference>
<evidence type="ECO:0000256" key="1">
    <source>
        <dbReference type="ARBA" id="ARBA00004642"/>
    </source>
</evidence>
<dbReference type="Gramene" id="ERM99720">
    <property type="protein sequence ID" value="ERM99720"/>
    <property type="gene ID" value="AMTR_s00099p00096450"/>
</dbReference>
<organism evidence="6 7">
    <name type="scientific">Amborella trichopoda</name>
    <dbReference type="NCBI Taxonomy" id="13333"/>
    <lineage>
        <taxon>Eukaryota</taxon>
        <taxon>Viridiplantae</taxon>
        <taxon>Streptophyta</taxon>
        <taxon>Embryophyta</taxon>
        <taxon>Tracheophyta</taxon>
        <taxon>Spermatophyta</taxon>
        <taxon>Magnoliopsida</taxon>
        <taxon>Amborellales</taxon>
        <taxon>Amborellaceae</taxon>
        <taxon>Amborella</taxon>
    </lineage>
</organism>
<dbReference type="Proteomes" id="UP000017836">
    <property type="component" value="Unassembled WGS sequence"/>
</dbReference>
<dbReference type="GO" id="GO:0005654">
    <property type="term" value="C:nucleoplasm"/>
    <property type="evidence" value="ECO:0007669"/>
    <property type="project" value="UniProtKB-SubCell"/>
</dbReference>
<evidence type="ECO:0000259" key="5">
    <source>
        <dbReference type="Pfam" id="PF00076"/>
    </source>
</evidence>
<keyword evidence="3" id="KW-0539">Nucleus</keyword>
<name>W1NWS7_AMBTC</name>
<feature type="domain" description="RRM" evidence="5">
    <location>
        <begin position="3"/>
        <end position="41"/>
    </location>
</feature>
<dbReference type="InterPro" id="IPR052285">
    <property type="entry name" value="NEXT_complex_subunit"/>
</dbReference>
<dbReference type="AlphaFoldDB" id="W1NWS7"/>
<evidence type="ECO:0000256" key="2">
    <source>
        <dbReference type="ARBA" id="ARBA00022884"/>
    </source>
</evidence>
<dbReference type="HOGENOM" id="CLU_090229_1_0_1"/>
<dbReference type="InterPro" id="IPR012677">
    <property type="entry name" value="Nucleotide-bd_a/b_plait_sf"/>
</dbReference>
<dbReference type="GO" id="GO:0003723">
    <property type="term" value="F:RNA binding"/>
    <property type="evidence" value="ECO:0007669"/>
    <property type="project" value="UniProtKB-KW"/>
</dbReference>
<protein>
    <recommendedName>
        <fullName evidence="5">RRM domain-containing protein</fullName>
    </recommendedName>
</protein>
<reference evidence="7" key="1">
    <citation type="journal article" date="2013" name="Science">
        <title>The Amborella genome and the evolution of flowering plants.</title>
        <authorList>
            <consortium name="Amborella Genome Project"/>
        </authorList>
    </citation>
    <scope>NUCLEOTIDE SEQUENCE [LARGE SCALE GENOMIC DNA]</scope>
</reference>
<accession>W1NWS7</accession>
<evidence type="ECO:0000313" key="7">
    <source>
        <dbReference type="Proteomes" id="UP000017836"/>
    </source>
</evidence>
<comment type="subcellular location">
    <subcellularLocation>
        <location evidence="1">Nucleus</location>
        <location evidence="1">Nucleoplasm</location>
    </subcellularLocation>
</comment>
<dbReference type="STRING" id="13333.W1NWS7"/>
<dbReference type="InterPro" id="IPR000504">
    <property type="entry name" value="RRM_dom"/>
</dbReference>
<dbReference type="eggNOG" id="KOG0131">
    <property type="taxonomic scope" value="Eukaryota"/>
</dbReference>
<dbReference type="Gene3D" id="3.30.70.330">
    <property type="match status" value="1"/>
</dbReference>